<dbReference type="AlphaFoldDB" id="A0A844W6D1"/>
<feature type="binding site" evidence="2">
    <location>
        <position position="216"/>
    </location>
    <ligand>
        <name>Fe cation</name>
        <dbReference type="ChEBI" id="CHEBI:24875"/>
    </ligand>
</feature>
<proteinExistence type="predicted"/>
<evidence type="ECO:0000313" key="5">
    <source>
        <dbReference type="Proteomes" id="UP000443843"/>
    </source>
</evidence>
<evidence type="ECO:0000256" key="3">
    <source>
        <dbReference type="SAM" id="SignalP"/>
    </source>
</evidence>
<evidence type="ECO:0000313" key="4">
    <source>
        <dbReference type="EMBL" id="MWB78294.1"/>
    </source>
</evidence>
<feature type="signal peptide" evidence="3">
    <location>
        <begin position="1"/>
        <end position="26"/>
    </location>
</feature>
<organism evidence="4 5">
    <name type="scientific">Pseudooceanicola pacificus</name>
    <dbReference type="NCBI Taxonomy" id="2676438"/>
    <lineage>
        <taxon>Bacteria</taxon>
        <taxon>Pseudomonadati</taxon>
        <taxon>Pseudomonadota</taxon>
        <taxon>Alphaproteobacteria</taxon>
        <taxon>Rhodobacterales</taxon>
        <taxon>Paracoccaceae</taxon>
        <taxon>Pseudooceanicola</taxon>
    </lineage>
</organism>
<dbReference type="EMBL" id="WNXQ01000004">
    <property type="protein sequence ID" value="MWB78294.1"/>
    <property type="molecule type" value="Genomic_DNA"/>
</dbReference>
<evidence type="ECO:0000256" key="1">
    <source>
        <dbReference type="ARBA" id="ARBA00022729"/>
    </source>
</evidence>
<dbReference type="Pfam" id="PF13343">
    <property type="entry name" value="SBP_bac_6"/>
    <property type="match status" value="1"/>
</dbReference>
<keyword evidence="1 3" id="KW-0732">Signal</keyword>
<dbReference type="PANTHER" id="PTHR30006:SF2">
    <property type="entry name" value="ABC TRANSPORTER SUBSTRATE-BINDING PROTEIN"/>
    <property type="match status" value="1"/>
</dbReference>
<name>A0A844W6D1_9RHOB</name>
<dbReference type="GO" id="GO:0030976">
    <property type="term" value="F:thiamine pyrophosphate binding"/>
    <property type="evidence" value="ECO:0007669"/>
    <property type="project" value="TreeGrafter"/>
</dbReference>
<comment type="caution">
    <text evidence="4">The sequence shown here is derived from an EMBL/GenBank/DDBJ whole genome shotgun (WGS) entry which is preliminary data.</text>
</comment>
<dbReference type="InterPro" id="IPR026045">
    <property type="entry name" value="Ferric-bd"/>
</dbReference>
<protein>
    <submittedName>
        <fullName evidence="4">Extracellular solute-binding protein</fullName>
    </submittedName>
</protein>
<evidence type="ECO:0000256" key="2">
    <source>
        <dbReference type="PIRSR" id="PIRSR002825-1"/>
    </source>
</evidence>
<gene>
    <name evidence="4" type="ORF">GLS40_09680</name>
</gene>
<reference evidence="4 5" key="1">
    <citation type="submission" date="2019-11" db="EMBL/GenBank/DDBJ databases">
        <title>Pseudooceanicola pacifica sp. nov., isolated from deep-sea sediment of the Pacific Ocean.</title>
        <authorList>
            <person name="Lyu L."/>
        </authorList>
    </citation>
    <scope>NUCLEOTIDE SEQUENCE [LARGE SCALE GENOMIC DNA]</scope>
    <source>
        <strain evidence="4 5">216_PA32_1</strain>
    </source>
</reference>
<dbReference type="GO" id="GO:0015888">
    <property type="term" value="P:thiamine transport"/>
    <property type="evidence" value="ECO:0007669"/>
    <property type="project" value="TreeGrafter"/>
</dbReference>
<keyword evidence="2" id="KW-0479">Metal-binding</keyword>
<dbReference type="PIRSF" id="PIRSF002825">
    <property type="entry name" value="CfbpA"/>
    <property type="match status" value="1"/>
</dbReference>
<dbReference type="PANTHER" id="PTHR30006">
    <property type="entry name" value="THIAMINE-BINDING PERIPLASMIC PROTEIN-RELATED"/>
    <property type="match status" value="1"/>
</dbReference>
<dbReference type="GO" id="GO:0046872">
    <property type="term" value="F:metal ion binding"/>
    <property type="evidence" value="ECO:0007669"/>
    <property type="project" value="UniProtKB-KW"/>
</dbReference>
<dbReference type="SUPFAM" id="SSF53850">
    <property type="entry name" value="Periplasmic binding protein-like II"/>
    <property type="match status" value="1"/>
</dbReference>
<accession>A0A844W6D1</accession>
<dbReference type="GO" id="GO:0030975">
    <property type="term" value="F:thiamine binding"/>
    <property type="evidence" value="ECO:0007669"/>
    <property type="project" value="TreeGrafter"/>
</dbReference>
<dbReference type="Gene3D" id="3.40.190.10">
    <property type="entry name" value="Periplasmic binding protein-like II"/>
    <property type="match status" value="2"/>
</dbReference>
<dbReference type="GO" id="GO:0030288">
    <property type="term" value="C:outer membrane-bounded periplasmic space"/>
    <property type="evidence" value="ECO:0007669"/>
    <property type="project" value="TreeGrafter"/>
</dbReference>
<sequence>MTYFRGISLLALSVALSVPLSGAAQAGDVNLYTSNSEDAVAQVLDALAEQAPDIKVNVIGGGSGSLLRRIDAEKSAPAADLFWSSGFSTLAGFSELFTDYATPEADSLLPALQAKDVPWTGTNTHVMVLMVNADVLDGKAPSTWEDLMDPAWEGKVTMADPANSSSAYAQLYGIYRLYGEEGVQRLADVVEVQGSTSGVYKAVAQGEYPVGMTMEYAAQRYVAGGQDEISLTYPTDGTFLSPEGMALIKDGPNPDDAKRVYDILLSHGLQQQLFELTFRRPSRGDLDESIAASGLPLMKDIKVIDVDQTDAGDAREHLLELWAAARG</sequence>
<feature type="chain" id="PRO_5032478700" evidence="3">
    <location>
        <begin position="27"/>
        <end position="327"/>
    </location>
</feature>
<keyword evidence="2" id="KW-0408">Iron</keyword>
<dbReference type="Proteomes" id="UP000443843">
    <property type="component" value="Unassembled WGS sequence"/>
</dbReference>
<dbReference type="RefSeq" id="WP_160382554.1">
    <property type="nucleotide sequence ID" value="NZ_WNXQ01000004.1"/>
</dbReference>
<keyword evidence="5" id="KW-1185">Reference proteome</keyword>